<evidence type="ECO:0000313" key="3">
    <source>
        <dbReference type="EMBL" id="KAF0911877.1"/>
    </source>
</evidence>
<dbReference type="InterPro" id="IPR006121">
    <property type="entry name" value="HMA_dom"/>
</dbReference>
<sequence>MTETAARARRGRLGATELSRVNSAKAKRYRPSGCGWWLQRRRFAAWRCEHCGARERRASRLTAPMESPAITGAAAVPFSAAARPLLAVRTRPRCFASISFSPFSGGGGGRFFGGGGGGGGGDDSGAGPSAAAAAAAVALGETETADGDVILLRVGGMSCGGCAASVKRILECQPEVTSATVDFEKKTAAVWTTPEAKATKDWQKQLGEKLAHHLSTCGFQSHLLGSLCHSPQVSILCSTLPIGSGKRKIKRELLHQQI</sequence>
<evidence type="ECO:0000313" key="4">
    <source>
        <dbReference type="Proteomes" id="UP000479710"/>
    </source>
</evidence>
<reference evidence="3 4" key="1">
    <citation type="submission" date="2019-11" db="EMBL/GenBank/DDBJ databases">
        <title>Whole genome sequence of Oryza granulata.</title>
        <authorList>
            <person name="Li W."/>
        </authorList>
    </citation>
    <scope>NUCLEOTIDE SEQUENCE [LARGE SCALE GENOMIC DNA]</scope>
    <source>
        <strain evidence="4">cv. Menghai</strain>
        <tissue evidence="3">Leaf</tissue>
    </source>
</reference>
<evidence type="ECO:0000256" key="1">
    <source>
        <dbReference type="ARBA" id="ARBA00022723"/>
    </source>
</evidence>
<accession>A0A6G1DHA5</accession>
<dbReference type="Gene3D" id="3.30.70.100">
    <property type="match status" value="1"/>
</dbReference>
<comment type="caution">
    <text evidence="3">The sequence shown here is derived from an EMBL/GenBank/DDBJ whole genome shotgun (WGS) entry which is preliminary data.</text>
</comment>
<dbReference type="SUPFAM" id="SSF55008">
    <property type="entry name" value="HMA, heavy metal-associated domain"/>
    <property type="match status" value="1"/>
</dbReference>
<name>A0A6G1DHA5_9ORYZ</name>
<dbReference type="AlphaFoldDB" id="A0A6G1DHA5"/>
<dbReference type="InterPro" id="IPR036163">
    <property type="entry name" value="HMA_dom_sf"/>
</dbReference>
<dbReference type="InterPro" id="IPR017969">
    <property type="entry name" value="Heavy-metal-associated_CS"/>
</dbReference>
<gene>
    <name evidence="3" type="ORF">E2562_012353</name>
</gene>
<dbReference type="Pfam" id="PF00403">
    <property type="entry name" value="HMA"/>
    <property type="match status" value="1"/>
</dbReference>
<dbReference type="CDD" id="cd00371">
    <property type="entry name" value="HMA"/>
    <property type="match status" value="1"/>
</dbReference>
<dbReference type="Proteomes" id="UP000479710">
    <property type="component" value="Unassembled WGS sequence"/>
</dbReference>
<dbReference type="EMBL" id="SPHZ02000006">
    <property type="protein sequence ID" value="KAF0911877.1"/>
    <property type="molecule type" value="Genomic_DNA"/>
</dbReference>
<keyword evidence="4" id="KW-1185">Reference proteome</keyword>
<dbReference type="PROSITE" id="PS50846">
    <property type="entry name" value="HMA_2"/>
    <property type="match status" value="1"/>
</dbReference>
<dbReference type="PROSITE" id="PS01047">
    <property type="entry name" value="HMA_1"/>
    <property type="match status" value="1"/>
</dbReference>
<feature type="domain" description="HMA" evidence="2">
    <location>
        <begin position="148"/>
        <end position="215"/>
    </location>
</feature>
<dbReference type="OrthoDB" id="689350at2759"/>
<protein>
    <recommendedName>
        <fullName evidence="2">HMA domain-containing protein</fullName>
    </recommendedName>
</protein>
<dbReference type="GO" id="GO:0046872">
    <property type="term" value="F:metal ion binding"/>
    <property type="evidence" value="ECO:0007669"/>
    <property type="project" value="UniProtKB-KW"/>
</dbReference>
<dbReference type="FunFam" id="3.30.70.100:FF:000047">
    <property type="entry name" value="Copper-transporting ATPase PAA1, chloroplastic"/>
    <property type="match status" value="1"/>
</dbReference>
<keyword evidence="1" id="KW-0479">Metal-binding</keyword>
<proteinExistence type="predicted"/>
<organism evidence="3 4">
    <name type="scientific">Oryza meyeriana var. granulata</name>
    <dbReference type="NCBI Taxonomy" id="110450"/>
    <lineage>
        <taxon>Eukaryota</taxon>
        <taxon>Viridiplantae</taxon>
        <taxon>Streptophyta</taxon>
        <taxon>Embryophyta</taxon>
        <taxon>Tracheophyta</taxon>
        <taxon>Spermatophyta</taxon>
        <taxon>Magnoliopsida</taxon>
        <taxon>Liliopsida</taxon>
        <taxon>Poales</taxon>
        <taxon>Poaceae</taxon>
        <taxon>BOP clade</taxon>
        <taxon>Oryzoideae</taxon>
        <taxon>Oryzeae</taxon>
        <taxon>Oryzinae</taxon>
        <taxon>Oryza</taxon>
        <taxon>Oryza meyeriana</taxon>
    </lineage>
</organism>
<evidence type="ECO:0000259" key="2">
    <source>
        <dbReference type="PROSITE" id="PS50846"/>
    </source>
</evidence>